<dbReference type="EMBL" id="MRTJ01000010">
    <property type="protein sequence ID" value="OMF11494.1"/>
    <property type="molecule type" value="Genomic_DNA"/>
</dbReference>
<dbReference type="PROSITE" id="PS51257">
    <property type="entry name" value="PROKAR_LIPOPROTEIN"/>
    <property type="match status" value="1"/>
</dbReference>
<organism evidence="9 11">
    <name type="scientific">Paenibacillus amylolyticus</name>
    <dbReference type="NCBI Taxonomy" id="1451"/>
    <lineage>
        <taxon>Bacteria</taxon>
        <taxon>Bacillati</taxon>
        <taxon>Bacillota</taxon>
        <taxon>Bacilli</taxon>
        <taxon>Bacillales</taxon>
        <taxon>Paenibacillaceae</taxon>
        <taxon>Paenibacillus</taxon>
    </lineage>
</organism>
<keyword evidence="5 6" id="KW-0449">Lipoprotein</keyword>
<reference evidence="10 12" key="3">
    <citation type="submission" date="2016-11" db="EMBL/GenBank/DDBJ databases">
        <title>Paenibacillus species isolates.</title>
        <authorList>
            <person name="Beno S.M."/>
        </authorList>
    </citation>
    <scope>NUCLEOTIDE SEQUENCE [LARGE SCALE GENOMIC DNA]</scope>
    <source>
        <strain evidence="10 12">FSL H8-0246</strain>
    </source>
</reference>
<keyword evidence="4" id="KW-0564">Palmitate</keyword>
<feature type="signal peptide" evidence="8">
    <location>
        <begin position="1"/>
        <end position="18"/>
    </location>
</feature>
<evidence type="ECO:0000256" key="5">
    <source>
        <dbReference type="ARBA" id="ARBA00023288"/>
    </source>
</evidence>
<comment type="caution">
    <text evidence="9">The sequence shown here is derived from an EMBL/GenBank/DDBJ whole genome shotgun (WGS) entry which is preliminary data.</text>
</comment>
<dbReference type="Proteomes" id="UP000069697">
    <property type="component" value="Unassembled WGS sequence"/>
</dbReference>
<feature type="lipid moiety-binding region" description="S-diacylglycerol cysteine" evidence="7">
    <location>
        <position position="20"/>
    </location>
</feature>
<name>A0A100VTS9_PAEAM</name>
<dbReference type="InterPro" id="IPR004872">
    <property type="entry name" value="Lipoprotein_NlpA"/>
</dbReference>
<dbReference type="GO" id="GO:0016020">
    <property type="term" value="C:membrane"/>
    <property type="evidence" value="ECO:0007669"/>
    <property type="project" value="UniProtKB-SubCell"/>
</dbReference>
<reference evidence="9 11" key="1">
    <citation type="journal article" date="2016" name="Genome Announc.">
        <title>Draft Genome Sequence of Paenibacillus amylolyticus Heshi-A3, Isolated from Fermented Rice Bran in a Japanese Fermented Seafood Dish.</title>
        <authorList>
            <person name="Akuzawa S."/>
            <person name="Nagaoka J."/>
            <person name="Kanekatsu M."/>
            <person name="Kubota E."/>
            <person name="Ohtake R."/>
            <person name="Suzuki T."/>
            <person name="Kanesaki Y."/>
        </authorList>
    </citation>
    <scope>NUCLEOTIDE SEQUENCE [LARGE SCALE GENOMIC DNA]</scope>
    <source>
        <strain evidence="9 11">Heshi-A3</strain>
    </source>
</reference>
<dbReference type="CDD" id="cd13597">
    <property type="entry name" value="PBP2_lipoprotein_Tp32"/>
    <property type="match status" value="1"/>
</dbReference>
<evidence type="ECO:0000256" key="7">
    <source>
        <dbReference type="PIRSR" id="PIRSR002854-1"/>
    </source>
</evidence>
<comment type="similarity">
    <text evidence="6">Belongs to the nlpA lipoprotein family.</text>
</comment>
<dbReference type="Proteomes" id="UP000187134">
    <property type="component" value="Unassembled WGS sequence"/>
</dbReference>
<evidence type="ECO:0000313" key="10">
    <source>
        <dbReference type="EMBL" id="OMF11494.1"/>
    </source>
</evidence>
<dbReference type="Gene3D" id="3.40.190.10">
    <property type="entry name" value="Periplasmic binding protein-like II"/>
    <property type="match status" value="2"/>
</dbReference>
<sequence length="279" mass="30297">MKKWSIALLSLMLIAVLAACGNNKDADSGADNSAGAPRTVELKVGASPTPHAEILESIKPELEAQGIRLQVVTFNDYVQPNQQLADEKLDANFFQHQPYLDTENKERGFNLVAVTPVHVEPFGGYSKKIKSLDELADGAKVAIPNDPSNGGRALLLLAKEGIITLKDNTNITSTIQDITANPKNLDIIELDAAMMPRQLDEADLVFINANYALEANLNPANDALLIEDLQGNPYANILVSREDNKDADAIQKLAAALHSEEVKTFIKERYKGAVEPATE</sequence>
<dbReference type="EMBL" id="BCNV01000011">
    <property type="protein sequence ID" value="GAS85679.1"/>
    <property type="molecule type" value="Genomic_DNA"/>
</dbReference>
<dbReference type="RefSeq" id="WP_062837980.1">
    <property type="nucleotide sequence ID" value="NZ_BCNV01000011.1"/>
</dbReference>
<evidence type="ECO:0000256" key="1">
    <source>
        <dbReference type="ARBA" id="ARBA00004635"/>
    </source>
</evidence>
<evidence type="ECO:0000256" key="8">
    <source>
        <dbReference type="SAM" id="SignalP"/>
    </source>
</evidence>
<dbReference type="AlphaFoldDB" id="A0A100VTS9"/>
<evidence type="ECO:0000256" key="2">
    <source>
        <dbReference type="ARBA" id="ARBA00022729"/>
    </source>
</evidence>
<dbReference type="PANTHER" id="PTHR30429:SF0">
    <property type="entry name" value="METHIONINE-BINDING LIPOPROTEIN METQ"/>
    <property type="match status" value="1"/>
</dbReference>
<keyword evidence="3" id="KW-0472">Membrane</keyword>
<dbReference type="Pfam" id="PF03180">
    <property type="entry name" value="Lipoprotein_9"/>
    <property type="match status" value="1"/>
</dbReference>
<accession>A0A100VTS9</accession>
<evidence type="ECO:0000256" key="6">
    <source>
        <dbReference type="PIRNR" id="PIRNR002854"/>
    </source>
</evidence>
<feature type="chain" id="PRO_5038211400" description="Lipoprotein" evidence="8">
    <location>
        <begin position="19"/>
        <end position="279"/>
    </location>
</feature>
<keyword evidence="2 8" id="KW-0732">Signal</keyword>
<evidence type="ECO:0000313" key="12">
    <source>
        <dbReference type="Proteomes" id="UP000187134"/>
    </source>
</evidence>
<dbReference type="PIRSF" id="PIRSF002854">
    <property type="entry name" value="MetQ"/>
    <property type="match status" value="1"/>
</dbReference>
<dbReference type="NCBIfam" id="TIGR00363">
    <property type="entry name" value="MetQ/NlpA family lipoprotein"/>
    <property type="match status" value="1"/>
</dbReference>
<protein>
    <recommendedName>
        <fullName evidence="6">Lipoprotein</fullName>
    </recommendedName>
</protein>
<proteinExistence type="inferred from homology"/>
<evidence type="ECO:0000256" key="3">
    <source>
        <dbReference type="ARBA" id="ARBA00023136"/>
    </source>
</evidence>
<evidence type="ECO:0000256" key="4">
    <source>
        <dbReference type="ARBA" id="ARBA00023139"/>
    </source>
</evidence>
<evidence type="ECO:0000313" key="11">
    <source>
        <dbReference type="Proteomes" id="UP000069697"/>
    </source>
</evidence>
<comment type="subcellular location">
    <subcellularLocation>
        <location evidence="1">Membrane</location>
        <topology evidence="1">Lipid-anchor</topology>
    </subcellularLocation>
</comment>
<evidence type="ECO:0000313" key="9">
    <source>
        <dbReference type="EMBL" id="GAS85679.1"/>
    </source>
</evidence>
<reference evidence="11" key="2">
    <citation type="submission" date="2016-01" db="EMBL/GenBank/DDBJ databases">
        <title>Draft Genome Sequence of Paenibacillus amylolyticus Heshi-A3 that Was Isolated from Fermented Rice Bran with Aging Salted Mackerel, Which Was Named Heshiko as Traditional Fermented Seafood in Japan.</title>
        <authorList>
            <person name="Akuzawa S."/>
            <person name="Nakagawa J."/>
            <person name="Kanekatsu T."/>
            <person name="Kubota E."/>
            <person name="Ohtake R."/>
            <person name="Suzuki T."/>
            <person name="Kanesaki Y."/>
        </authorList>
    </citation>
    <scope>NUCLEOTIDE SEQUENCE [LARGE SCALE GENOMIC DNA]</scope>
    <source>
        <strain evidence="11">Heshi-A3</strain>
    </source>
</reference>
<dbReference type="OrthoDB" id="9812878at2"/>
<dbReference type="PANTHER" id="PTHR30429">
    <property type="entry name" value="D-METHIONINE-BINDING LIPOPROTEIN METQ"/>
    <property type="match status" value="1"/>
</dbReference>
<gene>
    <name evidence="10" type="ORF">BK131_21330</name>
    <name evidence="9" type="ORF">PAHA3_5813</name>
</gene>
<dbReference type="SUPFAM" id="SSF53850">
    <property type="entry name" value="Periplasmic binding protein-like II"/>
    <property type="match status" value="1"/>
</dbReference>